<comment type="caution">
    <text evidence="1">The sequence shown here is derived from an EMBL/GenBank/DDBJ whole genome shotgun (WGS) entry which is preliminary data.</text>
</comment>
<gene>
    <name evidence="1" type="ORF">GIB67_019114</name>
</gene>
<sequence>MTRDVKQSDSWEREEKDIPQGIDLLTTLIGAYEKNFVISDPRLPDNLIGKKKGIYFTCNLCVTKTILQGELQYFIGVQLDGSDHLEPPRSHLSERTEQQSAKLVRFTYLSH</sequence>
<dbReference type="AlphaFoldDB" id="A0A7J7MZI7"/>
<keyword evidence="2" id="KW-1185">Reference proteome</keyword>
<organism evidence="1 2">
    <name type="scientific">Kingdonia uniflora</name>
    <dbReference type="NCBI Taxonomy" id="39325"/>
    <lineage>
        <taxon>Eukaryota</taxon>
        <taxon>Viridiplantae</taxon>
        <taxon>Streptophyta</taxon>
        <taxon>Embryophyta</taxon>
        <taxon>Tracheophyta</taxon>
        <taxon>Spermatophyta</taxon>
        <taxon>Magnoliopsida</taxon>
        <taxon>Ranunculales</taxon>
        <taxon>Circaeasteraceae</taxon>
        <taxon>Kingdonia</taxon>
    </lineage>
</organism>
<dbReference type="Proteomes" id="UP000541444">
    <property type="component" value="Unassembled WGS sequence"/>
</dbReference>
<name>A0A7J7MZI7_9MAGN</name>
<protein>
    <submittedName>
        <fullName evidence="1">Uncharacterized protein</fullName>
    </submittedName>
</protein>
<evidence type="ECO:0000313" key="2">
    <source>
        <dbReference type="Proteomes" id="UP000541444"/>
    </source>
</evidence>
<dbReference type="OrthoDB" id="1686126at2759"/>
<evidence type="ECO:0000313" key="1">
    <source>
        <dbReference type="EMBL" id="KAF6160345.1"/>
    </source>
</evidence>
<proteinExistence type="predicted"/>
<dbReference type="EMBL" id="JACGCM010001165">
    <property type="protein sequence ID" value="KAF6160345.1"/>
    <property type="molecule type" value="Genomic_DNA"/>
</dbReference>
<reference evidence="1 2" key="1">
    <citation type="journal article" date="2020" name="IScience">
        <title>Genome Sequencing of the Endangered Kingdonia uniflora (Circaeasteraceae, Ranunculales) Reveals Potential Mechanisms of Evolutionary Specialization.</title>
        <authorList>
            <person name="Sun Y."/>
            <person name="Deng T."/>
            <person name="Zhang A."/>
            <person name="Moore M.J."/>
            <person name="Landis J.B."/>
            <person name="Lin N."/>
            <person name="Zhang H."/>
            <person name="Zhang X."/>
            <person name="Huang J."/>
            <person name="Zhang X."/>
            <person name="Sun H."/>
            <person name="Wang H."/>
        </authorList>
    </citation>
    <scope>NUCLEOTIDE SEQUENCE [LARGE SCALE GENOMIC DNA]</scope>
    <source>
        <strain evidence="1">TB1705</strain>
        <tissue evidence="1">Leaf</tissue>
    </source>
</reference>
<accession>A0A7J7MZI7</accession>